<dbReference type="InterPro" id="IPR036291">
    <property type="entry name" value="NAD(P)-bd_dom_sf"/>
</dbReference>
<dbReference type="Pfam" id="PF13561">
    <property type="entry name" value="adh_short_C2"/>
    <property type="match status" value="1"/>
</dbReference>
<dbReference type="EMBL" id="CP144089">
    <property type="protein sequence ID" value="WWD06350.1"/>
    <property type="molecule type" value="Genomic_DNA"/>
</dbReference>
<dbReference type="KEGG" id="ker:91103241"/>
<keyword evidence="3" id="KW-1185">Reference proteome</keyword>
<accession>A0AAX4KJ12</accession>
<sequence>MSDPNTHQPVTSYFPSQMQNPNNPNGMLARSKELVPLKRGGEEEDAAGTAIWLASRAGSYVDGQVIPLSGGRDWGY</sequence>
<evidence type="ECO:0000313" key="2">
    <source>
        <dbReference type="EMBL" id="WWD06350.1"/>
    </source>
</evidence>
<dbReference type="SUPFAM" id="SSF51735">
    <property type="entry name" value="NAD(P)-binding Rossmann-fold domains"/>
    <property type="match status" value="1"/>
</dbReference>
<dbReference type="InterPro" id="IPR002347">
    <property type="entry name" value="SDR_fam"/>
</dbReference>
<dbReference type="RefSeq" id="XP_066084317.1">
    <property type="nucleotide sequence ID" value="XM_066228220.1"/>
</dbReference>
<gene>
    <name evidence="2" type="ORF">V865_004440</name>
</gene>
<organism evidence="2 3">
    <name type="scientific">Kwoniella europaea PYCC6329</name>
    <dbReference type="NCBI Taxonomy" id="1423913"/>
    <lineage>
        <taxon>Eukaryota</taxon>
        <taxon>Fungi</taxon>
        <taxon>Dikarya</taxon>
        <taxon>Basidiomycota</taxon>
        <taxon>Agaricomycotina</taxon>
        <taxon>Tremellomycetes</taxon>
        <taxon>Tremellales</taxon>
        <taxon>Cryptococcaceae</taxon>
        <taxon>Kwoniella</taxon>
    </lineage>
</organism>
<dbReference type="AlphaFoldDB" id="A0AAX4KJ12"/>
<feature type="compositionally biased region" description="Polar residues" evidence="1">
    <location>
        <begin position="1"/>
        <end position="25"/>
    </location>
</feature>
<feature type="region of interest" description="Disordered" evidence="1">
    <location>
        <begin position="1"/>
        <end position="28"/>
    </location>
</feature>
<proteinExistence type="predicted"/>
<protein>
    <submittedName>
        <fullName evidence="2">Uncharacterized protein</fullName>
    </submittedName>
</protein>
<evidence type="ECO:0000313" key="3">
    <source>
        <dbReference type="Proteomes" id="UP001358614"/>
    </source>
</evidence>
<name>A0AAX4KJ12_9TREE</name>
<dbReference type="Gene3D" id="3.40.50.720">
    <property type="entry name" value="NAD(P)-binding Rossmann-like Domain"/>
    <property type="match status" value="1"/>
</dbReference>
<dbReference type="GeneID" id="91103241"/>
<evidence type="ECO:0000256" key="1">
    <source>
        <dbReference type="SAM" id="MobiDB-lite"/>
    </source>
</evidence>
<reference evidence="2 3" key="1">
    <citation type="submission" date="2024-01" db="EMBL/GenBank/DDBJ databases">
        <title>Comparative genomics of Cryptococcus and Kwoniella reveals pathogenesis evolution and contrasting modes of karyotype evolution via chromosome fusion or intercentromeric recombination.</title>
        <authorList>
            <person name="Coelho M.A."/>
            <person name="David-Palma M."/>
            <person name="Shea T."/>
            <person name="Bowers K."/>
            <person name="McGinley-Smith S."/>
            <person name="Mohammad A.W."/>
            <person name="Gnirke A."/>
            <person name="Yurkov A.M."/>
            <person name="Nowrousian M."/>
            <person name="Sun S."/>
            <person name="Cuomo C.A."/>
            <person name="Heitman J."/>
        </authorList>
    </citation>
    <scope>NUCLEOTIDE SEQUENCE [LARGE SCALE GENOMIC DNA]</scope>
    <source>
        <strain evidence="2 3">PYCC6329</strain>
    </source>
</reference>
<dbReference type="Proteomes" id="UP001358614">
    <property type="component" value="Chromosome 1"/>
</dbReference>